<sequence length="91" mass="9811">MVLCPQAVTHTTILAGPRSQYTLARLIALFLTQACLPSSHWPDCNWCNSKGSTNIVAPGNGADGDSDEFDPSEPDYYDDGGDWGNYAADNE</sequence>
<dbReference type="Proteomes" id="UP000814033">
    <property type="component" value="Unassembled WGS sequence"/>
</dbReference>
<accession>A0ACB8S9C9</accession>
<reference evidence="1" key="2">
    <citation type="journal article" date="2022" name="New Phytol.">
        <title>Evolutionary transition to the ectomycorrhizal habit in the genomes of a hyperdiverse lineage of mushroom-forming fungi.</title>
        <authorList>
            <person name="Looney B."/>
            <person name="Miyauchi S."/>
            <person name="Morin E."/>
            <person name="Drula E."/>
            <person name="Courty P.E."/>
            <person name="Kohler A."/>
            <person name="Kuo A."/>
            <person name="LaButti K."/>
            <person name="Pangilinan J."/>
            <person name="Lipzen A."/>
            <person name="Riley R."/>
            <person name="Andreopoulos W."/>
            <person name="He G."/>
            <person name="Johnson J."/>
            <person name="Nolan M."/>
            <person name="Tritt A."/>
            <person name="Barry K.W."/>
            <person name="Grigoriev I.V."/>
            <person name="Nagy L.G."/>
            <person name="Hibbett D."/>
            <person name="Henrissat B."/>
            <person name="Matheny P.B."/>
            <person name="Labbe J."/>
            <person name="Martin F.M."/>
        </authorList>
    </citation>
    <scope>NUCLEOTIDE SEQUENCE</scope>
    <source>
        <strain evidence="1">FP105234-sp</strain>
    </source>
</reference>
<proteinExistence type="predicted"/>
<reference evidence="1" key="1">
    <citation type="submission" date="2021-02" db="EMBL/GenBank/DDBJ databases">
        <authorList>
            <consortium name="DOE Joint Genome Institute"/>
            <person name="Ahrendt S."/>
            <person name="Looney B.P."/>
            <person name="Miyauchi S."/>
            <person name="Morin E."/>
            <person name="Drula E."/>
            <person name="Courty P.E."/>
            <person name="Chicoki N."/>
            <person name="Fauchery L."/>
            <person name="Kohler A."/>
            <person name="Kuo A."/>
            <person name="Labutti K."/>
            <person name="Pangilinan J."/>
            <person name="Lipzen A."/>
            <person name="Riley R."/>
            <person name="Andreopoulos W."/>
            <person name="He G."/>
            <person name="Johnson J."/>
            <person name="Barry K.W."/>
            <person name="Grigoriev I.V."/>
            <person name="Nagy L."/>
            <person name="Hibbett D."/>
            <person name="Henrissat B."/>
            <person name="Matheny P.B."/>
            <person name="Labbe J."/>
            <person name="Martin F."/>
        </authorList>
    </citation>
    <scope>NUCLEOTIDE SEQUENCE</scope>
    <source>
        <strain evidence="1">FP105234-sp</strain>
    </source>
</reference>
<dbReference type="EMBL" id="MU275843">
    <property type="protein sequence ID" value="KAI0052919.1"/>
    <property type="molecule type" value="Genomic_DNA"/>
</dbReference>
<protein>
    <submittedName>
        <fullName evidence="1">Uncharacterized protein</fullName>
    </submittedName>
</protein>
<evidence type="ECO:0000313" key="2">
    <source>
        <dbReference type="Proteomes" id="UP000814033"/>
    </source>
</evidence>
<keyword evidence="2" id="KW-1185">Reference proteome</keyword>
<comment type="caution">
    <text evidence="1">The sequence shown here is derived from an EMBL/GenBank/DDBJ whole genome shotgun (WGS) entry which is preliminary data.</text>
</comment>
<evidence type="ECO:0000313" key="1">
    <source>
        <dbReference type="EMBL" id="KAI0052919.1"/>
    </source>
</evidence>
<organism evidence="1 2">
    <name type="scientific">Auriscalpium vulgare</name>
    <dbReference type="NCBI Taxonomy" id="40419"/>
    <lineage>
        <taxon>Eukaryota</taxon>
        <taxon>Fungi</taxon>
        <taxon>Dikarya</taxon>
        <taxon>Basidiomycota</taxon>
        <taxon>Agaricomycotina</taxon>
        <taxon>Agaricomycetes</taxon>
        <taxon>Russulales</taxon>
        <taxon>Auriscalpiaceae</taxon>
        <taxon>Auriscalpium</taxon>
    </lineage>
</organism>
<gene>
    <name evidence="1" type="ORF">FA95DRAFT_1181722</name>
</gene>
<name>A0ACB8S9C9_9AGAM</name>